<dbReference type="PRINTS" id="PR00377">
    <property type="entry name" value="IMPHPHTASES"/>
</dbReference>
<feature type="binding site" evidence="7">
    <location>
        <position position="86"/>
    </location>
    <ligand>
        <name>Mg(2+)</name>
        <dbReference type="ChEBI" id="CHEBI:18420"/>
        <label>1</label>
        <note>catalytic</note>
    </ligand>
</feature>
<dbReference type="InterPro" id="IPR033942">
    <property type="entry name" value="IMPase"/>
</dbReference>
<dbReference type="EMBL" id="QFFZ01000007">
    <property type="protein sequence ID" value="TEB12355.1"/>
    <property type="molecule type" value="Genomic_DNA"/>
</dbReference>
<feature type="binding site" evidence="7">
    <location>
        <position position="68"/>
    </location>
    <ligand>
        <name>Mg(2+)</name>
        <dbReference type="ChEBI" id="CHEBI:18420"/>
        <label>1</label>
        <note>catalytic</note>
    </ligand>
</feature>
<dbReference type="SUPFAM" id="SSF56655">
    <property type="entry name" value="Carbohydrate phosphatase"/>
    <property type="match status" value="1"/>
</dbReference>
<feature type="binding site" evidence="7">
    <location>
        <position position="215"/>
    </location>
    <ligand>
        <name>Mg(2+)</name>
        <dbReference type="ChEBI" id="CHEBI:18420"/>
        <label>1</label>
        <note>catalytic</note>
    </ligand>
</feature>
<evidence type="ECO:0000256" key="8">
    <source>
        <dbReference type="RuleBase" id="RU364068"/>
    </source>
</evidence>
<name>A0A4Y7RTP9_9FIRM</name>
<dbReference type="InterPro" id="IPR020550">
    <property type="entry name" value="Inositol_monophosphatase_CS"/>
</dbReference>
<comment type="cofactor">
    <cofactor evidence="2 7 8">
        <name>Mg(2+)</name>
        <dbReference type="ChEBI" id="CHEBI:18420"/>
    </cofactor>
</comment>
<dbReference type="EC" id="3.1.3.25" evidence="8"/>
<evidence type="ECO:0000256" key="4">
    <source>
        <dbReference type="ARBA" id="ARBA00022723"/>
    </source>
</evidence>
<reference evidence="9 10" key="1">
    <citation type="journal article" date="2018" name="Environ. Microbiol.">
        <title>Novel energy conservation strategies and behaviour of Pelotomaculum schinkii driving syntrophic propionate catabolism.</title>
        <authorList>
            <person name="Hidalgo-Ahumada C.A.P."/>
            <person name="Nobu M.K."/>
            <person name="Narihiro T."/>
            <person name="Tamaki H."/>
            <person name="Liu W.T."/>
            <person name="Kamagata Y."/>
            <person name="Stams A.J.M."/>
            <person name="Imachi H."/>
            <person name="Sousa D.Z."/>
        </authorList>
    </citation>
    <scope>NUCLEOTIDE SEQUENCE [LARGE SCALE GENOMIC DNA]</scope>
    <source>
        <strain evidence="9 10">MGP</strain>
    </source>
</reference>
<evidence type="ECO:0000256" key="2">
    <source>
        <dbReference type="ARBA" id="ARBA00001946"/>
    </source>
</evidence>
<dbReference type="Gene3D" id="3.30.540.10">
    <property type="entry name" value="Fructose-1,6-Bisphosphatase, subunit A, domain 1"/>
    <property type="match status" value="1"/>
</dbReference>
<feature type="binding site" evidence="7">
    <location>
        <position position="89"/>
    </location>
    <ligand>
        <name>Mg(2+)</name>
        <dbReference type="ChEBI" id="CHEBI:18420"/>
        <label>1</label>
        <note>catalytic</note>
    </ligand>
</feature>
<comment type="catalytic activity">
    <reaction evidence="1 8">
        <text>a myo-inositol phosphate + H2O = myo-inositol + phosphate</text>
        <dbReference type="Rhea" id="RHEA:24056"/>
        <dbReference type="ChEBI" id="CHEBI:15377"/>
        <dbReference type="ChEBI" id="CHEBI:17268"/>
        <dbReference type="ChEBI" id="CHEBI:43474"/>
        <dbReference type="ChEBI" id="CHEBI:84139"/>
        <dbReference type="EC" id="3.1.3.25"/>
    </reaction>
</comment>
<dbReference type="Gene3D" id="3.40.190.80">
    <property type="match status" value="1"/>
</dbReference>
<dbReference type="Proteomes" id="UP000297597">
    <property type="component" value="Unassembled WGS sequence"/>
</dbReference>
<evidence type="ECO:0000256" key="3">
    <source>
        <dbReference type="ARBA" id="ARBA00009759"/>
    </source>
</evidence>
<comment type="caution">
    <text evidence="9">The sequence shown here is derived from an EMBL/GenBank/DDBJ whole genome shotgun (WGS) entry which is preliminary data.</text>
</comment>
<comment type="similarity">
    <text evidence="3 8">Belongs to the inositol monophosphatase superfamily.</text>
</comment>
<dbReference type="PROSITE" id="PS00629">
    <property type="entry name" value="IMP_1"/>
    <property type="match status" value="1"/>
</dbReference>
<dbReference type="FunFam" id="3.30.540.10:FF:000003">
    <property type="entry name" value="Inositol-1-monophosphatase"/>
    <property type="match status" value="1"/>
</dbReference>
<evidence type="ECO:0000313" key="10">
    <source>
        <dbReference type="Proteomes" id="UP000297597"/>
    </source>
</evidence>
<gene>
    <name evidence="9" type="primary">suhB</name>
    <name evidence="9" type="ORF">Pmgp_00972</name>
</gene>
<dbReference type="GO" id="GO:0008934">
    <property type="term" value="F:inositol monophosphate 1-phosphatase activity"/>
    <property type="evidence" value="ECO:0007669"/>
    <property type="project" value="InterPro"/>
</dbReference>
<dbReference type="GO" id="GO:0007165">
    <property type="term" value="P:signal transduction"/>
    <property type="evidence" value="ECO:0007669"/>
    <property type="project" value="TreeGrafter"/>
</dbReference>
<dbReference type="PANTHER" id="PTHR20854">
    <property type="entry name" value="INOSITOL MONOPHOSPHATASE"/>
    <property type="match status" value="1"/>
</dbReference>
<keyword evidence="4 7" id="KW-0479">Metal-binding</keyword>
<dbReference type="PROSITE" id="PS00630">
    <property type="entry name" value="IMP_2"/>
    <property type="match status" value="1"/>
</dbReference>
<sequence>MEYAVYLETAAVLARQAGKIIKDKFGGQFEKGYKSCPSDLVTEVDRASEALIINILRQKFPGHGIIGEESSGNAAIAQGGYAWCIDPLDGTTNFVYGIPFCSVSIGLIHNGEAVAGVVYDPLRDECFSAALGCGSFLNGGPIRVDATRKKLSEALLVTGYPENKSYSGLLRRVDYHKMAHSCSNLRALGSAALELAYIACGRLTGFWENPLMPWDVAAGSVLVREAGGKVTDIEGGKLRLERYLSITASNGLIHEELLQALL</sequence>
<keyword evidence="5 8" id="KW-0378">Hydrolase</keyword>
<keyword evidence="6 7" id="KW-0460">Magnesium</keyword>
<dbReference type="InterPro" id="IPR000760">
    <property type="entry name" value="Inositol_monophosphatase-like"/>
</dbReference>
<evidence type="ECO:0000256" key="5">
    <source>
        <dbReference type="ARBA" id="ARBA00022801"/>
    </source>
</evidence>
<evidence type="ECO:0000313" key="9">
    <source>
        <dbReference type="EMBL" id="TEB12355.1"/>
    </source>
</evidence>
<accession>A0A4Y7RTP9</accession>
<keyword evidence="10" id="KW-1185">Reference proteome</keyword>
<dbReference type="GO" id="GO:0006020">
    <property type="term" value="P:inositol metabolic process"/>
    <property type="evidence" value="ECO:0007669"/>
    <property type="project" value="TreeGrafter"/>
</dbReference>
<dbReference type="GO" id="GO:0046854">
    <property type="term" value="P:phosphatidylinositol phosphate biosynthetic process"/>
    <property type="evidence" value="ECO:0007669"/>
    <property type="project" value="InterPro"/>
</dbReference>
<dbReference type="CDD" id="cd01639">
    <property type="entry name" value="IMPase"/>
    <property type="match status" value="1"/>
</dbReference>
<feature type="binding site" evidence="7">
    <location>
        <position position="88"/>
    </location>
    <ligand>
        <name>Mg(2+)</name>
        <dbReference type="ChEBI" id="CHEBI:18420"/>
        <label>1</label>
        <note>catalytic</note>
    </ligand>
</feature>
<dbReference type="OrthoDB" id="9772456at2"/>
<protein>
    <recommendedName>
        <fullName evidence="8">Inositol-1-monophosphatase</fullName>
        <ecNumber evidence="8">3.1.3.25</ecNumber>
    </recommendedName>
</protein>
<dbReference type="GO" id="GO:0046872">
    <property type="term" value="F:metal ion binding"/>
    <property type="evidence" value="ECO:0007669"/>
    <property type="project" value="UniProtKB-KW"/>
</dbReference>
<evidence type="ECO:0000256" key="1">
    <source>
        <dbReference type="ARBA" id="ARBA00001033"/>
    </source>
</evidence>
<dbReference type="Pfam" id="PF00459">
    <property type="entry name" value="Inositol_P"/>
    <property type="match status" value="1"/>
</dbReference>
<dbReference type="RefSeq" id="WP_134212852.1">
    <property type="nucleotide sequence ID" value="NZ_QFFZ01000007.1"/>
</dbReference>
<dbReference type="PANTHER" id="PTHR20854:SF4">
    <property type="entry name" value="INOSITOL-1-MONOPHOSPHATASE-RELATED"/>
    <property type="match status" value="1"/>
</dbReference>
<evidence type="ECO:0000256" key="6">
    <source>
        <dbReference type="ARBA" id="ARBA00022842"/>
    </source>
</evidence>
<dbReference type="InterPro" id="IPR020583">
    <property type="entry name" value="Inositol_monoP_metal-BS"/>
</dbReference>
<proteinExistence type="inferred from homology"/>
<organism evidence="9 10">
    <name type="scientific">Pelotomaculum propionicicum</name>
    <dbReference type="NCBI Taxonomy" id="258475"/>
    <lineage>
        <taxon>Bacteria</taxon>
        <taxon>Bacillati</taxon>
        <taxon>Bacillota</taxon>
        <taxon>Clostridia</taxon>
        <taxon>Eubacteriales</taxon>
        <taxon>Desulfotomaculaceae</taxon>
        <taxon>Pelotomaculum</taxon>
    </lineage>
</organism>
<dbReference type="AlphaFoldDB" id="A0A4Y7RTP9"/>
<evidence type="ECO:0000256" key="7">
    <source>
        <dbReference type="PIRSR" id="PIRSR600760-2"/>
    </source>
</evidence>